<accession>A0A511D5N3</accession>
<sequence length="63" mass="7027">MPDPEGLFGELDASLGQRAVRAFVHVVHKAYLDGVRAGRGDRKARPAVVDMGTQWEDRHDRRG</sequence>
<dbReference type="AlphaFoldDB" id="A0A511D5N3"/>
<evidence type="ECO:0000313" key="2">
    <source>
        <dbReference type="EMBL" id="GEL20101.1"/>
    </source>
</evidence>
<gene>
    <name evidence="2" type="ORF">PA7_39380</name>
</gene>
<keyword evidence="3" id="KW-1185">Reference proteome</keyword>
<name>A0A511D5N3_9PSEU</name>
<dbReference type="EMBL" id="BJVI01000057">
    <property type="protein sequence ID" value="GEL20101.1"/>
    <property type="molecule type" value="Genomic_DNA"/>
</dbReference>
<comment type="caution">
    <text evidence="2">The sequence shown here is derived from an EMBL/GenBank/DDBJ whole genome shotgun (WGS) entry which is preliminary data.</text>
</comment>
<evidence type="ECO:0000313" key="3">
    <source>
        <dbReference type="Proteomes" id="UP000321328"/>
    </source>
</evidence>
<protein>
    <submittedName>
        <fullName evidence="2">Uncharacterized protein</fullName>
    </submittedName>
</protein>
<dbReference type="Proteomes" id="UP000321328">
    <property type="component" value="Unassembled WGS sequence"/>
</dbReference>
<feature type="region of interest" description="Disordered" evidence="1">
    <location>
        <begin position="42"/>
        <end position="63"/>
    </location>
</feature>
<evidence type="ECO:0000256" key="1">
    <source>
        <dbReference type="SAM" id="MobiDB-lite"/>
    </source>
</evidence>
<reference evidence="2 3" key="1">
    <citation type="submission" date="2019-07" db="EMBL/GenBank/DDBJ databases">
        <title>Whole genome shotgun sequence of Pseudonocardia asaccharolytica NBRC 16224.</title>
        <authorList>
            <person name="Hosoyama A."/>
            <person name="Uohara A."/>
            <person name="Ohji S."/>
            <person name="Ichikawa N."/>
        </authorList>
    </citation>
    <scope>NUCLEOTIDE SEQUENCE [LARGE SCALE GENOMIC DNA]</scope>
    <source>
        <strain evidence="2 3">NBRC 16224</strain>
    </source>
</reference>
<proteinExistence type="predicted"/>
<organism evidence="2 3">
    <name type="scientific">Pseudonocardia asaccharolytica DSM 44247 = NBRC 16224</name>
    <dbReference type="NCBI Taxonomy" id="1123024"/>
    <lineage>
        <taxon>Bacteria</taxon>
        <taxon>Bacillati</taxon>
        <taxon>Actinomycetota</taxon>
        <taxon>Actinomycetes</taxon>
        <taxon>Pseudonocardiales</taxon>
        <taxon>Pseudonocardiaceae</taxon>
        <taxon>Pseudonocardia</taxon>
    </lineage>
</organism>